<dbReference type="InterPro" id="IPR007112">
    <property type="entry name" value="Expansin/allergen_DPBB_dom"/>
</dbReference>
<accession>A0A2S5TFL1</accession>
<dbReference type="Proteomes" id="UP000238220">
    <property type="component" value="Unassembled WGS sequence"/>
</dbReference>
<evidence type="ECO:0000259" key="2">
    <source>
        <dbReference type="PROSITE" id="PS50842"/>
    </source>
</evidence>
<keyword evidence="4" id="KW-1185">Reference proteome</keyword>
<keyword evidence="1" id="KW-0732">Signal</keyword>
<comment type="caution">
    <text evidence="3">The sequence shown here is derived from an EMBL/GenBank/DDBJ whole genome shotgun (WGS) entry which is preliminary data.</text>
</comment>
<dbReference type="OrthoDB" id="5499927at2"/>
<sequence length="237" mass="25499">MEQRLMPAPRHRWIAPLCLLLAACGGGSGEEALAQQPGDQPIIGARSGGEGTYYDADGTGSCLYEPAPDRMVAAMNAPQFDNSSACGMCVEVTGPKGTIVVRIVDVCPECARGDLDLSVHAFDRIADHSAGRVPISWVPVACDTAGPLAIRFKEGSSRYWLAVQARNSRIPVRRIEMQSGGGWLTLAQQHYNYHLDEGDPGSGPFSFRLTAIDGQQRVLTNIPLREGQVMDGQGQFD</sequence>
<name>A0A2S5TFL1_9GAMM</name>
<dbReference type="PROSITE" id="PS50842">
    <property type="entry name" value="EXPANSIN_EG45"/>
    <property type="match status" value="1"/>
</dbReference>
<dbReference type="RefSeq" id="WP_104230296.1">
    <property type="nucleotide sequence ID" value="NZ_PSNW01000005.1"/>
</dbReference>
<dbReference type="SMART" id="SM00837">
    <property type="entry name" value="DPBB_1"/>
    <property type="match status" value="1"/>
</dbReference>
<dbReference type="Gene3D" id="2.60.40.760">
    <property type="entry name" value="Expansin, cellulose-binding-like domain"/>
    <property type="match status" value="1"/>
</dbReference>
<dbReference type="InterPro" id="IPR036749">
    <property type="entry name" value="Expansin_CBD_sf"/>
</dbReference>
<dbReference type="CDD" id="cd22272">
    <property type="entry name" value="DPBB_EXLX1-like"/>
    <property type="match status" value="1"/>
</dbReference>
<organism evidence="3 4">
    <name type="scientific">Solimonas fluminis</name>
    <dbReference type="NCBI Taxonomy" id="2086571"/>
    <lineage>
        <taxon>Bacteria</taxon>
        <taxon>Pseudomonadati</taxon>
        <taxon>Pseudomonadota</taxon>
        <taxon>Gammaproteobacteria</taxon>
        <taxon>Nevskiales</taxon>
        <taxon>Nevskiaceae</taxon>
        <taxon>Solimonas</taxon>
    </lineage>
</organism>
<protein>
    <recommendedName>
        <fullName evidence="2">Expansin-like EG45 domain-containing protein</fullName>
    </recommendedName>
</protein>
<dbReference type="AlphaFoldDB" id="A0A2S5TFL1"/>
<evidence type="ECO:0000313" key="4">
    <source>
        <dbReference type="Proteomes" id="UP000238220"/>
    </source>
</evidence>
<dbReference type="SUPFAM" id="SSF50685">
    <property type="entry name" value="Barwin-like endoglucanases"/>
    <property type="match status" value="1"/>
</dbReference>
<dbReference type="Gene3D" id="2.40.40.10">
    <property type="entry name" value="RlpA-like domain"/>
    <property type="match status" value="1"/>
</dbReference>
<dbReference type="PANTHER" id="PTHR31836">
    <property type="match status" value="1"/>
</dbReference>
<proteinExistence type="predicted"/>
<dbReference type="InterPro" id="IPR049818">
    <property type="entry name" value="Expansin_EXLX1-like"/>
</dbReference>
<evidence type="ECO:0000256" key="1">
    <source>
        <dbReference type="ARBA" id="ARBA00022729"/>
    </source>
</evidence>
<dbReference type="NCBIfam" id="NF041144">
    <property type="entry name" value="expansin_EXLX1"/>
    <property type="match status" value="1"/>
</dbReference>
<evidence type="ECO:0000313" key="3">
    <source>
        <dbReference type="EMBL" id="PPE73781.1"/>
    </source>
</evidence>
<dbReference type="SUPFAM" id="SSF49590">
    <property type="entry name" value="PHL pollen allergen"/>
    <property type="match status" value="1"/>
</dbReference>
<reference evidence="3 4" key="1">
    <citation type="submission" date="2018-02" db="EMBL/GenBank/DDBJ databases">
        <title>Genome sequencing of Solimonas sp. HR-BB.</title>
        <authorList>
            <person name="Lee Y."/>
            <person name="Jeon C.O."/>
        </authorList>
    </citation>
    <scope>NUCLEOTIDE SEQUENCE [LARGE SCALE GENOMIC DNA]</scope>
    <source>
        <strain evidence="3 4">HR-BB</strain>
    </source>
</reference>
<dbReference type="InterPro" id="IPR036908">
    <property type="entry name" value="RlpA-like_sf"/>
</dbReference>
<dbReference type="InterPro" id="IPR009009">
    <property type="entry name" value="RlpA-like_DPBB"/>
</dbReference>
<dbReference type="InterPro" id="IPR051477">
    <property type="entry name" value="Expansin_CellWall"/>
</dbReference>
<dbReference type="EMBL" id="PSNW01000005">
    <property type="protein sequence ID" value="PPE73781.1"/>
    <property type="molecule type" value="Genomic_DNA"/>
</dbReference>
<dbReference type="PANTHER" id="PTHR31836:SF21">
    <property type="entry name" value="EXPANSIN-LIKE PROTEIN 7"/>
    <property type="match status" value="1"/>
</dbReference>
<dbReference type="PROSITE" id="PS51257">
    <property type="entry name" value="PROKAR_LIPOPROTEIN"/>
    <property type="match status" value="1"/>
</dbReference>
<feature type="domain" description="Expansin-like EG45" evidence="2">
    <location>
        <begin position="48"/>
        <end position="147"/>
    </location>
</feature>
<dbReference type="Pfam" id="PF03330">
    <property type="entry name" value="DPBB_1"/>
    <property type="match status" value="1"/>
</dbReference>
<gene>
    <name evidence="3" type="ORF">C3942_10230</name>
</gene>